<sequence>LCFVYPLANEVCYETIGCFSDKPPWSGIPGRQLFGLPASPEKMNISFSLFTKETGNLSQRILYNEISSLQNSSFSPLRKTRFVIHGYTSTGKYGWVVELCLLLVDVEDINCFVVDWEDGAKCTYFIAGSNIRVLGAVIAKFIITMMKIYQYCPSNVHLIGHSLGAHTAGDAGRRLQYDDKKSPGIGRISGLGMFNATGDMDFYPNGGKLMVGCNDAKQKQEQEEIRLVGNCHHSRSHEYYKYSILYPSGFLAYPCKSYKSFQEGNCFPCPTKGCPVMGHYADQSHGKLKKSNQNYYLNTGFKEPFTSWRYNISVKLNGMKNVKGEIYIVFHNKNGDMKEYSIMRGSLKQEQIYSKLTDVEINPENASRIEFVWHKQFFTFFWAQLGAEKVNLTCGQDGRKEVCYDRVGCFTDDIPWAGTVERPIARLPWSPQEINTRFLLYTINNLDDFQEITAIHPETIDYSNFNASKITRFITHGFIDQGEERWLSDMCKRMLQVEDVNCICIDWVKGSRCAYTQAANNIRVVGSEVAYFVNILKEKYGYSPSMVHFIGHSLGAHAAAELGSRIKGIGRISALDPAQPYFQGTPPEIRLDKSDAEFVDVIHTDSAPIIPYLGFGMSQAIGHLDFYPNGGKWMPGCKKNPLSQIVDIDGIWEGTRDFVACNHLRSYKYYSDSIIFPDGFLGYPCGAYNLFEDSCFPCPAGGCPPMGHYADRFKDKITSKFTKLYLNTGEAKNFTRWRYKSSVTLSGKRSILGHINIALYGSGGNTRQYEIFRGNLRPGEIHTKLIDVELKVGTITKVKFLWNNIFINPTLPQLGAAKIMVQDGETGNIPFLQQ</sequence>
<keyword evidence="16" id="KW-0966">Cell projection</keyword>
<dbReference type="InterPro" id="IPR036392">
    <property type="entry name" value="PLAT/LH2_dom_sf"/>
</dbReference>
<comment type="catalytic activity">
    <reaction evidence="37">
        <text>1,2-dioctanoyl-3-O-[alpha-D-galactosyl-(1-&gt;6)-beta-D-galactosyl]-sn-glycerol + H2O = octanoyl-3-O-[alpha-D-galactosyl-(1-&gt;6)-beta-D-galactosyl]-sn-glycerol + octanoate + H(+)</text>
        <dbReference type="Rhea" id="RHEA:48692"/>
        <dbReference type="ChEBI" id="CHEBI:15377"/>
        <dbReference type="ChEBI" id="CHEBI:15378"/>
        <dbReference type="ChEBI" id="CHEBI:25646"/>
        <dbReference type="ChEBI" id="CHEBI:90457"/>
        <dbReference type="ChEBI" id="CHEBI:90768"/>
    </reaction>
    <physiologicalReaction direction="left-to-right" evidence="37">
        <dbReference type="Rhea" id="RHEA:48693"/>
    </physiologicalReaction>
</comment>
<comment type="pathway">
    <text evidence="3">Glycerolipid metabolism; triacylglycerol degradation.</text>
</comment>
<evidence type="ECO:0000256" key="32">
    <source>
        <dbReference type="ARBA" id="ARBA00047741"/>
    </source>
</evidence>
<comment type="catalytic activity">
    <reaction evidence="30">
        <text>1-(9Z-octadecenoyl)-glycerol + H2O = glycerol + (9Z)-octadecenoate + H(+)</text>
        <dbReference type="Rhea" id="RHEA:38487"/>
        <dbReference type="ChEBI" id="CHEBI:15377"/>
        <dbReference type="ChEBI" id="CHEBI:15378"/>
        <dbReference type="ChEBI" id="CHEBI:17754"/>
        <dbReference type="ChEBI" id="CHEBI:30823"/>
        <dbReference type="ChEBI" id="CHEBI:75342"/>
    </reaction>
    <physiologicalReaction direction="left-to-right" evidence="30">
        <dbReference type="Rhea" id="RHEA:38488"/>
    </physiologicalReaction>
</comment>
<dbReference type="PANTHER" id="PTHR11610">
    <property type="entry name" value="LIPASE"/>
    <property type="match status" value="1"/>
</dbReference>
<comment type="caution">
    <text evidence="42">Lacks conserved residue(s) required for the propagation of feature annotation.</text>
</comment>
<evidence type="ECO:0000256" key="3">
    <source>
        <dbReference type="ARBA" id="ARBA00004879"/>
    </source>
</evidence>
<keyword evidence="14" id="KW-1015">Disulfide bond</keyword>
<comment type="catalytic activity">
    <reaction evidence="36">
        <text>long chain 1,2-diacyl-3-O-beta-D-galactosyl-sn-glycerol + H2O = long chain acyl-3-O-beta-D-galactosyl-sn-glycerol + a fatty acid + H(+)</text>
        <dbReference type="Rhea" id="RHEA:48700"/>
        <dbReference type="ChEBI" id="CHEBI:15377"/>
        <dbReference type="ChEBI" id="CHEBI:15378"/>
        <dbReference type="ChEBI" id="CHEBI:28868"/>
        <dbReference type="ChEBI" id="CHEBI:90477"/>
        <dbReference type="ChEBI" id="CHEBI:90770"/>
    </reaction>
    <physiologicalReaction direction="left-to-right" evidence="36">
        <dbReference type="Rhea" id="RHEA:48701"/>
    </physiologicalReaction>
</comment>
<dbReference type="PANTHER" id="PTHR11610:SF165">
    <property type="entry name" value="PANCREATIC LIPASE-RELATED PROTEIN 2"/>
    <property type="match status" value="1"/>
</dbReference>
<evidence type="ECO:0000256" key="38">
    <source>
        <dbReference type="ARBA" id="ARBA00049154"/>
    </source>
</evidence>
<evidence type="ECO:0000256" key="20">
    <source>
        <dbReference type="ARBA" id="ARBA00024321"/>
    </source>
</evidence>
<comment type="catalytic activity">
    <reaction evidence="35">
        <text>1,2-dioctanoyl-3-O-beta-D-galactosyl-sn-glycerol + H2O = octanoyl-3-(beta-D-galactosyl)-sn-glycerol + octanoate + H(+)</text>
        <dbReference type="Rhea" id="RHEA:48696"/>
        <dbReference type="ChEBI" id="CHEBI:15377"/>
        <dbReference type="ChEBI" id="CHEBI:15378"/>
        <dbReference type="ChEBI" id="CHEBI:25646"/>
        <dbReference type="ChEBI" id="CHEBI:90453"/>
        <dbReference type="ChEBI" id="CHEBI:90769"/>
    </reaction>
    <physiologicalReaction direction="left-to-right" evidence="35">
        <dbReference type="Rhea" id="RHEA:48697"/>
    </physiologicalReaction>
</comment>
<keyword evidence="7" id="KW-0964">Secreted</keyword>
<evidence type="ECO:0000313" key="46">
    <source>
        <dbReference type="Proteomes" id="UP000018936"/>
    </source>
</evidence>
<evidence type="ECO:0000256" key="31">
    <source>
        <dbReference type="ARBA" id="ARBA00047618"/>
    </source>
</evidence>
<evidence type="ECO:0000256" key="39">
    <source>
        <dbReference type="ARBA" id="ARBA00049290"/>
    </source>
</evidence>
<dbReference type="Pfam" id="PF00151">
    <property type="entry name" value="Lipase"/>
    <property type="match status" value="2"/>
</dbReference>
<comment type="subcellular location">
    <subcellularLocation>
        <location evidence="1">Cell projection</location>
        <location evidence="1">Neuron projection</location>
    </subcellularLocation>
    <subcellularLocation>
        <location evidence="2">Secreted</location>
    </subcellularLocation>
    <subcellularLocation>
        <location evidence="20">Zymogen granule membrane</location>
        <topology evidence="20">Peripheral membrane protein</topology>
    </subcellularLocation>
</comment>
<keyword evidence="8" id="KW-0479">Metal-binding</keyword>
<comment type="catalytic activity">
    <reaction evidence="34">
        <text>a 1,2-diacyl-3-O-[alpha-D-galactosyl-(1-&gt;6)-beta-D-galactosyl]-sn-glycerol + H2O = acyl-3-O-[alpha-D-galactosyl-(1-&gt;6)-beta-D-galactosyl]-sn-glycerol + a fatty acid + H(+)</text>
        <dbReference type="Rhea" id="RHEA:48372"/>
        <dbReference type="ChEBI" id="CHEBI:15377"/>
        <dbReference type="ChEBI" id="CHEBI:15378"/>
        <dbReference type="ChEBI" id="CHEBI:28396"/>
        <dbReference type="ChEBI" id="CHEBI:28868"/>
        <dbReference type="ChEBI" id="CHEBI:90310"/>
    </reaction>
    <physiologicalReaction direction="left-to-right" evidence="34">
        <dbReference type="Rhea" id="RHEA:48373"/>
    </physiologicalReaction>
</comment>
<accession>V8P9Z4</accession>
<keyword evidence="46" id="KW-1185">Reference proteome</keyword>
<evidence type="ECO:0000256" key="4">
    <source>
        <dbReference type="ARBA" id="ARBA00005189"/>
    </source>
</evidence>
<evidence type="ECO:0000256" key="33">
    <source>
        <dbReference type="ARBA" id="ARBA00047744"/>
    </source>
</evidence>
<keyword evidence="11" id="KW-0442">Lipid degradation</keyword>
<dbReference type="InterPro" id="IPR000734">
    <property type="entry name" value="TAG_lipase"/>
</dbReference>
<dbReference type="FunFam" id="3.40.50.1820:FF:000033">
    <property type="entry name" value="Pancreatic triacylglycerol lipase"/>
    <property type="match status" value="1"/>
</dbReference>
<evidence type="ECO:0000256" key="14">
    <source>
        <dbReference type="ARBA" id="ARBA00023157"/>
    </source>
</evidence>
<evidence type="ECO:0000256" key="1">
    <source>
        <dbReference type="ARBA" id="ARBA00004487"/>
    </source>
</evidence>
<dbReference type="EC" id="3.1.1.3" evidence="6"/>
<comment type="catalytic activity">
    <reaction evidence="18">
        <text>a triacylglycerol + H2O = a diacylglycerol + a fatty acid + H(+)</text>
        <dbReference type="Rhea" id="RHEA:12044"/>
        <dbReference type="ChEBI" id="CHEBI:15377"/>
        <dbReference type="ChEBI" id="CHEBI:15378"/>
        <dbReference type="ChEBI" id="CHEBI:17855"/>
        <dbReference type="ChEBI" id="CHEBI:18035"/>
        <dbReference type="ChEBI" id="CHEBI:28868"/>
        <dbReference type="EC" id="3.1.1.3"/>
    </reaction>
    <physiologicalReaction direction="left-to-right" evidence="18">
        <dbReference type="Rhea" id="RHEA:12045"/>
    </physiologicalReaction>
</comment>
<comment type="pathway">
    <text evidence="4">Lipid metabolism.</text>
</comment>
<dbReference type="PRINTS" id="PR00821">
    <property type="entry name" value="TAGLIPASE"/>
</dbReference>
<dbReference type="Gene3D" id="2.60.60.20">
    <property type="entry name" value="PLAT/LH2 domain"/>
    <property type="match status" value="2"/>
</dbReference>
<evidence type="ECO:0000256" key="10">
    <source>
        <dbReference type="ARBA" id="ARBA00022837"/>
    </source>
</evidence>
<evidence type="ECO:0000256" key="26">
    <source>
        <dbReference type="ARBA" id="ARBA00042032"/>
    </source>
</evidence>
<comment type="catalytic activity">
    <reaction evidence="23">
        <text>1-beta-D-galactosyl-2,3-didodecanoyl-sn-glycerol + H2O = 1-beta-D-galactosyl-dodecanoyl-sn-glycerol + dodecanoate + H(+)</text>
        <dbReference type="Rhea" id="RHEA:48536"/>
        <dbReference type="ChEBI" id="CHEBI:15377"/>
        <dbReference type="ChEBI" id="CHEBI:15378"/>
        <dbReference type="ChEBI" id="CHEBI:18262"/>
        <dbReference type="ChEBI" id="CHEBI:90342"/>
        <dbReference type="ChEBI" id="CHEBI:90514"/>
    </reaction>
    <physiologicalReaction direction="left-to-right" evidence="23">
        <dbReference type="Rhea" id="RHEA:48537"/>
    </physiologicalReaction>
</comment>
<organism evidence="45 46">
    <name type="scientific">Ophiophagus hannah</name>
    <name type="common">King cobra</name>
    <name type="synonym">Naja hannah</name>
    <dbReference type="NCBI Taxonomy" id="8665"/>
    <lineage>
        <taxon>Eukaryota</taxon>
        <taxon>Metazoa</taxon>
        <taxon>Chordata</taxon>
        <taxon>Craniata</taxon>
        <taxon>Vertebrata</taxon>
        <taxon>Euteleostomi</taxon>
        <taxon>Lepidosauria</taxon>
        <taxon>Squamata</taxon>
        <taxon>Bifurcata</taxon>
        <taxon>Unidentata</taxon>
        <taxon>Episquamata</taxon>
        <taxon>Toxicofera</taxon>
        <taxon>Serpentes</taxon>
        <taxon>Colubroidea</taxon>
        <taxon>Elapidae</taxon>
        <taxon>Elapinae</taxon>
        <taxon>Ophiophagus</taxon>
    </lineage>
</organism>
<evidence type="ECO:0000256" key="27">
    <source>
        <dbReference type="ARBA" id="ARBA00042409"/>
    </source>
</evidence>
<dbReference type="GO" id="GO:0047714">
    <property type="term" value="F:galactolipase activity"/>
    <property type="evidence" value="ECO:0007669"/>
    <property type="project" value="UniProtKB-EC"/>
</dbReference>
<dbReference type="GO" id="GO:0004465">
    <property type="term" value="F:lipoprotein lipase activity"/>
    <property type="evidence" value="ECO:0007669"/>
    <property type="project" value="TreeGrafter"/>
</dbReference>
<dbReference type="OrthoDB" id="199913at2759"/>
<evidence type="ECO:0000256" key="28">
    <source>
        <dbReference type="ARBA" id="ARBA00047270"/>
    </source>
</evidence>
<evidence type="ECO:0000256" key="8">
    <source>
        <dbReference type="ARBA" id="ARBA00022723"/>
    </source>
</evidence>
<dbReference type="InterPro" id="IPR029058">
    <property type="entry name" value="AB_hydrolase_fold"/>
</dbReference>
<evidence type="ECO:0000256" key="34">
    <source>
        <dbReference type="ARBA" id="ARBA00048139"/>
    </source>
</evidence>
<dbReference type="GO" id="GO:0046872">
    <property type="term" value="F:metal ion binding"/>
    <property type="evidence" value="ECO:0007669"/>
    <property type="project" value="UniProtKB-KW"/>
</dbReference>
<reference evidence="45 46" key="1">
    <citation type="journal article" date="2013" name="Proc. Natl. Acad. Sci. U.S.A.">
        <title>The king cobra genome reveals dynamic gene evolution and adaptation in the snake venom system.</title>
        <authorList>
            <person name="Vonk F.J."/>
            <person name="Casewell N.R."/>
            <person name="Henkel C.V."/>
            <person name="Heimberg A.M."/>
            <person name="Jansen H.J."/>
            <person name="McCleary R.J."/>
            <person name="Kerkkamp H.M."/>
            <person name="Vos R.A."/>
            <person name="Guerreiro I."/>
            <person name="Calvete J.J."/>
            <person name="Wuster W."/>
            <person name="Woods A.E."/>
            <person name="Logan J.M."/>
            <person name="Harrison R.A."/>
            <person name="Castoe T.A."/>
            <person name="de Koning A.P."/>
            <person name="Pollock D.D."/>
            <person name="Yandell M."/>
            <person name="Calderon D."/>
            <person name="Renjifo C."/>
            <person name="Currier R.B."/>
            <person name="Salgado D."/>
            <person name="Pla D."/>
            <person name="Sanz L."/>
            <person name="Hyder A.S."/>
            <person name="Ribeiro J.M."/>
            <person name="Arntzen J.W."/>
            <person name="van den Thillart G.E."/>
            <person name="Boetzer M."/>
            <person name="Pirovano W."/>
            <person name="Dirks R.P."/>
            <person name="Spaink H.P."/>
            <person name="Duboule D."/>
            <person name="McGlinn E."/>
            <person name="Kini R.M."/>
            <person name="Richardson M.K."/>
        </authorList>
    </citation>
    <scope>NUCLEOTIDE SEQUENCE</scope>
    <source>
        <tissue evidence="45">Blood</tissue>
    </source>
</reference>
<evidence type="ECO:0000256" key="23">
    <source>
        <dbReference type="ARBA" id="ARBA00036575"/>
    </source>
</evidence>
<dbReference type="SUPFAM" id="SSF53474">
    <property type="entry name" value="alpha/beta-Hydrolases"/>
    <property type="match status" value="2"/>
</dbReference>
<comment type="catalytic activity">
    <reaction evidence="31">
        <text>1,2-didecanoylglycerol + H2O = decanoylglycerol + decanoate + H(+)</text>
        <dbReference type="Rhea" id="RHEA:48596"/>
        <dbReference type="ChEBI" id="CHEBI:11152"/>
        <dbReference type="ChEBI" id="CHEBI:15377"/>
        <dbReference type="ChEBI" id="CHEBI:15378"/>
        <dbReference type="ChEBI" id="CHEBI:27689"/>
        <dbReference type="ChEBI" id="CHEBI:90605"/>
    </reaction>
    <physiologicalReaction direction="left-to-right" evidence="31">
        <dbReference type="Rhea" id="RHEA:48597"/>
    </physiologicalReaction>
</comment>
<evidence type="ECO:0000256" key="42">
    <source>
        <dbReference type="PROSITE-ProRule" id="PRU00152"/>
    </source>
</evidence>
<evidence type="ECO:0000259" key="44">
    <source>
        <dbReference type="PROSITE" id="PS50095"/>
    </source>
</evidence>
<keyword evidence="15" id="KW-0325">Glycoprotein</keyword>
<protein>
    <recommendedName>
        <fullName evidence="25">Pancreatic lipase-related protein 2</fullName>
        <ecNumber evidence="24">3.1.1.26</ecNumber>
        <ecNumber evidence="6">3.1.1.3</ecNumber>
    </recommendedName>
    <alternativeName>
        <fullName evidence="26">Cytotoxic T lymphocyte lipase</fullName>
    </alternativeName>
    <alternativeName>
        <fullName evidence="27">Galactolipase</fullName>
    </alternativeName>
    <alternativeName>
        <fullName evidence="21">Triacylglycerol lipase</fullName>
    </alternativeName>
</protein>
<comment type="caution">
    <text evidence="45">The sequence shown here is derived from an EMBL/GenBank/DDBJ whole genome shotgun (WGS) entry which is preliminary data.</text>
</comment>
<comment type="catalytic activity">
    <reaction evidence="38">
        <text>a 1,2-diacyl-sn-glycero-3-phosphocholine + H2O = a monoacyl-sn-glycero-3-phosphocholine + a fatty acid + H(+)</text>
        <dbReference type="Rhea" id="RHEA:44664"/>
        <dbReference type="ChEBI" id="CHEBI:15377"/>
        <dbReference type="ChEBI" id="CHEBI:15378"/>
        <dbReference type="ChEBI" id="CHEBI:28868"/>
        <dbReference type="ChEBI" id="CHEBI:57643"/>
        <dbReference type="ChEBI" id="CHEBI:84465"/>
    </reaction>
    <physiologicalReaction direction="left-to-right" evidence="38">
        <dbReference type="Rhea" id="RHEA:44665"/>
    </physiologicalReaction>
</comment>
<dbReference type="InterPro" id="IPR001024">
    <property type="entry name" value="PLAT/LH2_dom"/>
</dbReference>
<comment type="catalytic activity">
    <reaction evidence="41">
        <text>1,2-didodecanoyl-3-beta-D-galactosyl-sn-glycerol + H2O = dodecanoyl-3-beta-D-galactosyl-sn-glycerol + dodecanoate + H(+)</text>
        <dbReference type="Rhea" id="RHEA:48540"/>
        <dbReference type="ChEBI" id="CHEBI:15377"/>
        <dbReference type="ChEBI" id="CHEBI:15378"/>
        <dbReference type="ChEBI" id="CHEBI:18262"/>
        <dbReference type="ChEBI" id="CHEBI:90340"/>
        <dbReference type="ChEBI" id="CHEBI:90515"/>
    </reaction>
    <physiologicalReaction direction="left-to-right" evidence="41">
        <dbReference type="Rhea" id="RHEA:48541"/>
    </physiologicalReaction>
</comment>
<comment type="catalytic activity">
    <reaction evidence="39">
        <text>1,2,3-trioctanoylglycerol + H2O = dioctanoylglycerol + octanoate + H(+)</text>
        <dbReference type="Rhea" id="RHEA:47864"/>
        <dbReference type="ChEBI" id="CHEBI:15377"/>
        <dbReference type="ChEBI" id="CHEBI:15378"/>
        <dbReference type="ChEBI" id="CHEBI:25646"/>
        <dbReference type="ChEBI" id="CHEBI:76978"/>
        <dbReference type="ChEBI" id="CHEBI:88066"/>
    </reaction>
    <physiologicalReaction direction="left-to-right" evidence="39">
        <dbReference type="Rhea" id="RHEA:47865"/>
    </physiologicalReaction>
</comment>
<evidence type="ECO:0000256" key="17">
    <source>
        <dbReference type="ARBA" id="ARBA00023329"/>
    </source>
</evidence>
<dbReference type="EC" id="3.1.1.26" evidence="24"/>
<evidence type="ECO:0000256" key="11">
    <source>
        <dbReference type="ARBA" id="ARBA00022963"/>
    </source>
</evidence>
<dbReference type="Pfam" id="PF01477">
    <property type="entry name" value="PLAT"/>
    <property type="match status" value="1"/>
</dbReference>
<name>V8P9Z4_OPHHA</name>
<dbReference type="Gene3D" id="3.40.50.1820">
    <property type="entry name" value="alpha/beta hydrolase"/>
    <property type="match status" value="3"/>
</dbReference>
<evidence type="ECO:0000256" key="6">
    <source>
        <dbReference type="ARBA" id="ARBA00013279"/>
    </source>
</evidence>
<comment type="catalytic activity">
    <reaction evidence="40">
        <text>long chain 1,2-diacyl-3-O-[alpha-D-galactosyl-(1-&gt;6)-beta-D-galactosyl]-sn-glycerol + H2O = long chain acyl-3-O-[alpha-D-galactosyl-(1-&gt;6)-beta-D-galactosyl]-sn-glycerol + a fatty acid + H(+)</text>
        <dbReference type="Rhea" id="RHEA:48708"/>
        <dbReference type="ChEBI" id="CHEBI:15377"/>
        <dbReference type="ChEBI" id="CHEBI:15378"/>
        <dbReference type="ChEBI" id="CHEBI:28868"/>
        <dbReference type="ChEBI" id="CHEBI:90463"/>
        <dbReference type="ChEBI" id="CHEBI:90774"/>
    </reaction>
    <physiologicalReaction direction="left-to-right" evidence="40">
        <dbReference type="Rhea" id="RHEA:48709"/>
    </physiologicalReaction>
</comment>
<evidence type="ECO:0000256" key="7">
    <source>
        <dbReference type="ARBA" id="ARBA00022525"/>
    </source>
</evidence>
<dbReference type="EMBL" id="AZIM01000475">
    <property type="protein sequence ID" value="ETE70823.1"/>
    <property type="molecule type" value="Genomic_DNA"/>
</dbReference>
<evidence type="ECO:0000256" key="22">
    <source>
        <dbReference type="ARBA" id="ARBA00036503"/>
    </source>
</evidence>
<comment type="catalytic activity">
    <reaction evidence="33">
        <text>1,2,3-tripropanoylglycerol + H2O = dipropanoylglycerol + propanoate + H(+)</text>
        <dbReference type="Rhea" id="RHEA:48024"/>
        <dbReference type="ChEBI" id="CHEBI:15377"/>
        <dbReference type="ChEBI" id="CHEBI:15378"/>
        <dbReference type="ChEBI" id="CHEBI:17272"/>
        <dbReference type="ChEBI" id="CHEBI:88153"/>
        <dbReference type="ChEBI" id="CHEBI:88155"/>
    </reaction>
    <physiologicalReaction direction="left-to-right" evidence="33">
        <dbReference type="Rhea" id="RHEA:48025"/>
    </physiologicalReaction>
</comment>
<comment type="catalytic activity">
    <reaction evidence="29">
        <text>1,2-didodecanoyl-3-O-[alpha-D-galactosyl-(1-&gt;6)-beta-D-galactosyl]-sn-glycerol + H2O = dodecanoyl-3-O-[alpha-D-galactosyl-(1-&gt;6)-beta-D-galactosyl]-sn-glycerol + dodecanoate + H(+)</text>
        <dbReference type="Rhea" id="RHEA:48516"/>
        <dbReference type="ChEBI" id="CHEBI:15377"/>
        <dbReference type="ChEBI" id="CHEBI:15378"/>
        <dbReference type="ChEBI" id="CHEBI:18262"/>
        <dbReference type="ChEBI" id="CHEBI:90337"/>
        <dbReference type="ChEBI" id="CHEBI:90359"/>
    </reaction>
    <physiologicalReaction direction="left-to-right" evidence="29">
        <dbReference type="Rhea" id="RHEA:48517"/>
    </physiologicalReaction>
</comment>
<keyword evidence="9" id="KW-0378">Hydrolase</keyword>
<evidence type="ECO:0000256" key="29">
    <source>
        <dbReference type="ARBA" id="ARBA00047296"/>
    </source>
</evidence>
<dbReference type="CDD" id="cd00707">
    <property type="entry name" value="Pancreat_lipase_like"/>
    <property type="match status" value="2"/>
</dbReference>
<comment type="catalytic activity">
    <reaction evidence="28">
        <text>(9Z-octadecenoyl)-glycerol + H2O = glycerol + (9Z)-octadecenoate + H(+)</text>
        <dbReference type="Rhea" id="RHEA:39955"/>
        <dbReference type="ChEBI" id="CHEBI:15377"/>
        <dbReference type="ChEBI" id="CHEBI:15378"/>
        <dbReference type="ChEBI" id="CHEBI:17754"/>
        <dbReference type="ChEBI" id="CHEBI:30823"/>
        <dbReference type="ChEBI" id="CHEBI:75937"/>
    </reaction>
    <physiologicalReaction direction="left-to-right" evidence="28">
        <dbReference type="Rhea" id="RHEA:39956"/>
    </physiologicalReaction>
</comment>
<dbReference type="InterPro" id="IPR002331">
    <property type="entry name" value="Lipase_panc"/>
</dbReference>
<evidence type="ECO:0000256" key="25">
    <source>
        <dbReference type="ARBA" id="ARBA00041096"/>
    </source>
</evidence>
<evidence type="ECO:0000313" key="45">
    <source>
        <dbReference type="EMBL" id="ETE70823.1"/>
    </source>
</evidence>
<evidence type="ECO:0000256" key="36">
    <source>
        <dbReference type="ARBA" id="ARBA00048546"/>
    </source>
</evidence>
<evidence type="ECO:0000256" key="9">
    <source>
        <dbReference type="ARBA" id="ARBA00022801"/>
    </source>
</evidence>
<evidence type="ECO:0000256" key="41">
    <source>
        <dbReference type="ARBA" id="ARBA00049420"/>
    </source>
</evidence>
<dbReference type="Proteomes" id="UP000018936">
    <property type="component" value="Unassembled WGS sequence"/>
</dbReference>
<dbReference type="PROSITE" id="PS50095">
    <property type="entry name" value="PLAT"/>
    <property type="match status" value="1"/>
</dbReference>
<dbReference type="FunFam" id="2.60.60.20:FF:000003">
    <property type="entry name" value="Triacylglycerol lipase"/>
    <property type="match status" value="1"/>
</dbReference>
<keyword evidence="12" id="KW-0443">Lipid metabolism</keyword>
<dbReference type="InterPro" id="IPR033906">
    <property type="entry name" value="Lipase_N"/>
</dbReference>
<dbReference type="AlphaFoldDB" id="V8P9Z4"/>
<evidence type="ECO:0000256" key="43">
    <source>
        <dbReference type="RuleBase" id="RU004262"/>
    </source>
</evidence>
<evidence type="ECO:0000256" key="18">
    <source>
        <dbReference type="ARBA" id="ARBA00023369"/>
    </source>
</evidence>
<evidence type="ECO:0000256" key="37">
    <source>
        <dbReference type="ARBA" id="ARBA00049076"/>
    </source>
</evidence>
<feature type="non-terminal residue" evidence="45">
    <location>
        <position position="1"/>
    </location>
</feature>
<comment type="similarity">
    <text evidence="5 43">Belongs to the AB hydrolase superfamily. Lipase family.</text>
</comment>
<keyword evidence="17" id="KW-0968">Cytoplasmic vesicle</keyword>
<evidence type="ECO:0000256" key="5">
    <source>
        <dbReference type="ARBA" id="ARBA00010701"/>
    </source>
</evidence>
<comment type="pathway">
    <text evidence="19">Glycolipid metabolism.</text>
</comment>
<evidence type="ECO:0000256" key="35">
    <source>
        <dbReference type="ARBA" id="ARBA00048268"/>
    </source>
</evidence>
<gene>
    <name evidence="45" type="primary">Pnliprp1</name>
    <name evidence="45" type="ORF">L345_03365</name>
</gene>
<proteinExistence type="inferred from homology"/>
<dbReference type="PRINTS" id="PR00823">
    <property type="entry name" value="PANCLIPASE"/>
</dbReference>
<evidence type="ECO:0000256" key="40">
    <source>
        <dbReference type="ARBA" id="ARBA00049352"/>
    </source>
</evidence>
<evidence type="ECO:0000256" key="21">
    <source>
        <dbReference type="ARBA" id="ARBA00031485"/>
    </source>
</evidence>
<evidence type="ECO:0000256" key="15">
    <source>
        <dbReference type="ARBA" id="ARBA00023180"/>
    </source>
</evidence>
<evidence type="ECO:0000256" key="24">
    <source>
        <dbReference type="ARBA" id="ARBA00039152"/>
    </source>
</evidence>
<evidence type="ECO:0000256" key="2">
    <source>
        <dbReference type="ARBA" id="ARBA00004613"/>
    </source>
</evidence>
<evidence type="ECO:0000256" key="13">
    <source>
        <dbReference type="ARBA" id="ARBA00023136"/>
    </source>
</evidence>
<dbReference type="GO" id="GO:0042589">
    <property type="term" value="C:zymogen granule membrane"/>
    <property type="evidence" value="ECO:0007669"/>
    <property type="project" value="UniProtKB-SubCell"/>
</dbReference>
<evidence type="ECO:0000256" key="30">
    <source>
        <dbReference type="ARBA" id="ARBA00047438"/>
    </source>
</evidence>
<dbReference type="GO" id="GO:0043005">
    <property type="term" value="C:neuron projection"/>
    <property type="evidence" value="ECO:0007669"/>
    <property type="project" value="UniProtKB-SubCell"/>
</dbReference>
<evidence type="ECO:0000256" key="19">
    <source>
        <dbReference type="ARBA" id="ARBA00023590"/>
    </source>
</evidence>
<evidence type="ECO:0000256" key="12">
    <source>
        <dbReference type="ARBA" id="ARBA00023098"/>
    </source>
</evidence>
<feature type="domain" description="PLAT" evidence="44">
    <location>
        <begin position="737"/>
        <end position="834"/>
    </location>
</feature>
<dbReference type="SUPFAM" id="SSF49723">
    <property type="entry name" value="Lipase/lipooxygenase domain (PLAT/LH2 domain)"/>
    <property type="match status" value="2"/>
</dbReference>
<comment type="catalytic activity">
    <reaction evidence="32">
        <text>di-(9Z)-octadecenoylglycerol + H2O = (9Z-octadecenoyl)-glycerol + (9Z)-octadecenoate + H(+)</text>
        <dbReference type="Rhea" id="RHEA:47868"/>
        <dbReference type="ChEBI" id="CHEBI:15377"/>
        <dbReference type="ChEBI" id="CHEBI:15378"/>
        <dbReference type="ChEBI" id="CHEBI:30823"/>
        <dbReference type="ChEBI" id="CHEBI:75937"/>
        <dbReference type="ChEBI" id="CHEBI:75945"/>
    </reaction>
    <physiologicalReaction direction="left-to-right" evidence="32">
        <dbReference type="Rhea" id="RHEA:47869"/>
    </physiologicalReaction>
</comment>
<keyword evidence="10" id="KW-0106">Calcium</keyword>
<keyword evidence="13" id="KW-0472">Membrane</keyword>
<evidence type="ECO:0000256" key="16">
    <source>
        <dbReference type="ARBA" id="ARBA00023273"/>
    </source>
</evidence>
<dbReference type="ESTHER" id="ophha-v8p9z4.2">
    <property type="family name" value="Pancreatic_lipase"/>
</dbReference>
<dbReference type="GO" id="GO:0005615">
    <property type="term" value="C:extracellular space"/>
    <property type="evidence" value="ECO:0007669"/>
    <property type="project" value="TreeGrafter"/>
</dbReference>
<dbReference type="GO" id="GO:0016042">
    <property type="term" value="P:lipid catabolic process"/>
    <property type="evidence" value="ECO:0007669"/>
    <property type="project" value="UniProtKB-KW"/>
</dbReference>
<comment type="catalytic activity">
    <reaction evidence="22">
        <text>a 1,2-diacyl-3-O-(beta-D-galactosyl)-sn-glycerol + 2 H2O = 3-beta-D-galactosyl-sn-glycerol + 2 a fatty acid + 2 H(+)</text>
        <dbReference type="Rhea" id="RHEA:13189"/>
        <dbReference type="ChEBI" id="CHEBI:15377"/>
        <dbReference type="ChEBI" id="CHEBI:15378"/>
        <dbReference type="ChEBI" id="CHEBI:15754"/>
        <dbReference type="ChEBI" id="CHEBI:17615"/>
        <dbReference type="ChEBI" id="CHEBI:28868"/>
        <dbReference type="EC" id="3.1.1.26"/>
    </reaction>
    <physiologicalReaction direction="left-to-right" evidence="22">
        <dbReference type="Rhea" id="RHEA:13190"/>
    </physiologicalReaction>
</comment>
<dbReference type="InterPro" id="IPR013818">
    <property type="entry name" value="Lipase"/>
</dbReference>